<gene>
    <name evidence="2" type="ORF">METZ01_LOCUS299274</name>
</gene>
<evidence type="ECO:0000313" key="2">
    <source>
        <dbReference type="EMBL" id="SVC46420.1"/>
    </source>
</evidence>
<dbReference type="InterPro" id="IPR014729">
    <property type="entry name" value="Rossmann-like_a/b/a_fold"/>
</dbReference>
<dbReference type="EMBL" id="UINC01092654">
    <property type="protein sequence ID" value="SVC46420.1"/>
    <property type="molecule type" value="Genomic_DNA"/>
</dbReference>
<protein>
    <recommendedName>
        <fullName evidence="1">UspA domain-containing protein</fullName>
    </recommendedName>
</protein>
<evidence type="ECO:0000259" key="1">
    <source>
        <dbReference type="Pfam" id="PF00582"/>
    </source>
</evidence>
<accession>A0A382MCR8</accession>
<reference evidence="2" key="1">
    <citation type="submission" date="2018-05" db="EMBL/GenBank/DDBJ databases">
        <authorList>
            <person name="Lanie J.A."/>
            <person name="Ng W.-L."/>
            <person name="Kazmierczak K.M."/>
            <person name="Andrzejewski T.M."/>
            <person name="Davidsen T.M."/>
            <person name="Wayne K.J."/>
            <person name="Tettelin H."/>
            <person name="Glass J.I."/>
            <person name="Rusch D."/>
            <person name="Podicherti R."/>
            <person name="Tsui H.-C.T."/>
            <person name="Winkler M.E."/>
        </authorList>
    </citation>
    <scope>NUCLEOTIDE SEQUENCE</scope>
</reference>
<dbReference type="Pfam" id="PF00582">
    <property type="entry name" value="Usp"/>
    <property type="match status" value="1"/>
</dbReference>
<dbReference type="SUPFAM" id="SSF52402">
    <property type="entry name" value="Adenine nucleotide alpha hydrolases-like"/>
    <property type="match status" value="1"/>
</dbReference>
<feature type="domain" description="UspA" evidence="1">
    <location>
        <begin position="1"/>
        <end position="120"/>
    </location>
</feature>
<proteinExistence type="predicted"/>
<dbReference type="InterPro" id="IPR006016">
    <property type="entry name" value="UspA"/>
</dbReference>
<sequence>MFNKILCATELVKLDMNVIQVGVMLAREFKSELIILKVFEDFMNKEEMEMLRVKVESISSEMTELASQAKKKMKNMIDSLGVDELKIDYLLREGLPSHIICEESQKLNVDMIVLGTSHKSA</sequence>
<dbReference type="AlphaFoldDB" id="A0A382MCR8"/>
<dbReference type="Gene3D" id="3.40.50.620">
    <property type="entry name" value="HUPs"/>
    <property type="match status" value="1"/>
</dbReference>
<feature type="non-terminal residue" evidence="2">
    <location>
        <position position="121"/>
    </location>
</feature>
<organism evidence="2">
    <name type="scientific">marine metagenome</name>
    <dbReference type="NCBI Taxonomy" id="408172"/>
    <lineage>
        <taxon>unclassified sequences</taxon>
        <taxon>metagenomes</taxon>
        <taxon>ecological metagenomes</taxon>
    </lineage>
</organism>
<dbReference type="CDD" id="cd00293">
    <property type="entry name" value="USP-like"/>
    <property type="match status" value="1"/>
</dbReference>
<name>A0A382MCR8_9ZZZZ</name>